<name>A0A4Q2V4H0_FUSOX</name>
<dbReference type="AlphaFoldDB" id="A0A4Q2V4H0"/>
<evidence type="ECO:0000313" key="2">
    <source>
        <dbReference type="Proteomes" id="UP000290540"/>
    </source>
</evidence>
<dbReference type="EMBL" id="MQTW01000953">
    <property type="protein sequence ID" value="RYC78747.1"/>
    <property type="molecule type" value="Genomic_DNA"/>
</dbReference>
<dbReference type="Gene3D" id="2.40.370.10">
    <property type="entry name" value="AttH-like domain"/>
    <property type="match status" value="1"/>
</dbReference>
<evidence type="ECO:0008006" key="3">
    <source>
        <dbReference type="Google" id="ProtNLM"/>
    </source>
</evidence>
<sequence length="275" mass="30358">MAGIYAMDILKNLTSTASSPVGPGSGSSRSLNVLSQHLNLTSPMGSDNFGDLRLAAKWKGVETDMRLTPTGKNLFIGGSGGFTLPSYGGDDYRTLIPGYTWYWGNPTMAVDGFITIDGKTSQIDTQNSFGYFERQWGDFNLTAGYVAVWAHLPNGDLLHTWVVEPDVNGHGSQAISTVWHPDGRHEVLAVDFTRGSDIWVSKETGKNYFTEFEVGSSTAHSRLRMRQYSQATEVLPENDQGSIISEAYGEGEGTWEGQPVKFFGHLEQYSSWYWL</sequence>
<dbReference type="InterPro" id="IPR023374">
    <property type="entry name" value="AttH-like_dom_sf"/>
</dbReference>
<organism evidence="1 2">
    <name type="scientific">Fusarium oxysporum f. sp. narcissi</name>
    <dbReference type="NCBI Taxonomy" id="451672"/>
    <lineage>
        <taxon>Eukaryota</taxon>
        <taxon>Fungi</taxon>
        <taxon>Dikarya</taxon>
        <taxon>Ascomycota</taxon>
        <taxon>Pezizomycotina</taxon>
        <taxon>Sordariomycetes</taxon>
        <taxon>Hypocreomycetidae</taxon>
        <taxon>Hypocreales</taxon>
        <taxon>Nectriaceae</taxon>
        <taxon>Fusarium</taxon>
        <taxon>Fusarium oxysporum species complex</taxon>
    </lineage>
</organism>
<comment type="caution">
    <text evidence="1">The sequence shown here is derived from an EMBL/GenBank/DDBJ whole genome shotgun (WGS) entry which is preliminary data.</text>
</comment>
<protein>
    <recommendedName>
        <fullName evidence="3">AttH domain-containing protein</fullName>
    </recommendedName>
</protein>
<evidence type="ECO:0000313" key="1">
    <source>
        <dbReference type="EMBL" id="RYC78747.1"/>
    </source>
</evidence>
<dbReference type="InterPro" id="IPR053112">
    <property type="entry name" value="Fungal_Dehydratase/Hydratase"/>
</dbReference>
<dbReference type="PANTHER" id="PTHR40617">
    <property type="entry name" value="TERPENE CYCLASE ASQC"/>
    <property type="match status" value="1"/>
</dbReference>
<gene>
    <name evidence="1" type="ORF">BFJ63_vAg18378</name>
</gene>
<proteinExistence type="predicted"/>
<dbReference type="SUPFAM" id="SSF159245">
    <property type="entry name" value="AttH-like"/>
    <property type="match status" value="1"/>
</dbReference>
<accession>A0A4Q2V4H0</accession>
<dbReference type="Proteomes" id="UP000290540">
    <property type="component" value="Unassembled WGS sequence"/>
</dbReference>
<reference evidence="1 2" key="1">
    <citation type="submission" date="2016-12" db="EMBL/GenBank/DDBJ databases">
        <title>Draft genome sequence of Fusarium oxysporum causing rot on Narcissus.</title>
        <authorList>
            <person name="Armitage A.D."/>
            <person name="Taylor A."/>
            <person name="Clarkson J.P."/>
            <person name="Harrison R.J."/>
            <person name="Jackson A.C."/>
        </authorList>
    </citation>
    <scope>NUCLEOTIDE SEQUENCE [LARGE SCALE GENOMIC DNA]</scope>
    <source>
        <strain evidence="1 2">N139</strain>
    </source>
</reference>
<dbReference type="PANTHER" id="PTHR40617:SF1">
    <property type="entry name" value="ATTH DOMAIN-CONTAINING PROTEIN-RELATED"/>
    <property type="match status" value="1"/>
</dbReference>